<comment type="caution">
    <text evidence="2">The sequence shown here is derived from an EMBL/GenBank/DDBJ whole genome shotgun (WGS) entry which is preliminary data.</text>
</comment>
<protein>
    <submittedName>
        <fullName evidence="2">Uncharacterized protein</fullName>
    </submittedName>
</protein>
<dbReference type="AlphaFoldDB" id="A0A811MLY5"/>
<feature type="compositionally biased region" description="Basic residues" evidence="1">
    <location>
        <begin position="1"/>
        <end position="11"/>
    </location>
</feature>
<name>A0A811MLY5_9POAL</name>
<evidence type="ECO:0000313" key="3">
    <source>
        <dbReference type="Proteomes" id="UP000604825"/>
    </source>
</evidence>
<gene>
    <name evidence="2" type="ORF">NCGR_LOCUS5684</name>
</gene>
<feature type="region of interest" description="Disordered" evidence="1">
    <location>
        <begin position="1"/>
        <end position="35"/>
    </location>
</feature>
<evidence type="ECO:0000256" key="1">
    <source>
        <dbReference type="SAM" id="MobiDB-lite"/>
    </source>
</evidence>
<dbReference type="Proteomes" id="UP000604825">
    <property type="component" value="Unassembled WGS sequence"/>
</dbReference>
<dbReference type="EMBL" id="CAJGYO010000002">
    <property type="protein sequence ID" value="CAD6209479.1"/>
    <property type="molecule type" value="Genomic_DNA"/>
</dbReference>
<keyword evidence="3" id="KW-1185">Reference proteome</keyword>
<sequence length="87" mass="9221">MGRLQHHHRSRSASYFARSSETTAADLDERSLGSTATATAAAAAETVECPFGHVDGLSRAELREAAYEVFFMSCRAAGGREEEAAAG</sequence>
<reference evidence="2" key="1">
    <citation type="submission" date="2020-10" db="EMBL/GenBank/DDBJ databases">
        <authorList>
            <person name="Han B."/>
            <person name="Lu T."/>
            <person name="Zhao Q."/>
            <person name="Huang X."/>
            <person name="Zhao Y."/>
        </authorList>
    </citation>
    <scope>NUCLEOTIDE SEQUENCE</scope>
</reference>
<evidence type="ECO:0000313" key="2">
    <source>
        <dbReference type="EMBL" id="CAD6209479.1"/>
    </source>
</evidence>
<proteinExistence type="predicted"/>
<organism evidence="2 3">
    <name type="scientific">Miscanthus lutarioriparius</name>
    <dbReference type="NCBI Taxonomy" id="422564"/>
    <lineage>
        <taxon>Eukaryota</taxon>
        <taxon>Viridiplantae</taxon>
        <taxon>Streptophyta</taxon>
        <taxon>Embryophyta</taxon>
        <taxon>Tracheophyta</taxon>
        <taxon>Spermatophyta</taxon>
        <taxon>Magnoliopsida</taxon>
        <taxon>Liliopsida</taxon>
        <taxon>Poales</taxon>
        <taxon>Poaceae</taxon>
        <taxon>PACMAD clade</taxon>
        <taxon>Panicoideae</taxon>
        <taxon>Andropogonodae</taxon>
        <taxon>Andropogoneae</taxon>
        <taxon>Saccharinae</taxon>
        <taxon>Miscanthus</taxon>
    </lineage>
</organism>
<accession>A0A811MLY5</accession>